<keyword evidence="3" id="KW-1185">Reference proteome</keyword>
<gene>
    <name evidence="2" type="ORF">EmuJ_000043200</name>
</gene>
<dbReference type="Proteomes" id="UP000017246">
    <property type="component" value="Unassembled WGS sequence"/>
</dbReference>
<dbReference type="OMA" id="LQVCHET"/>
<protein>
    <submittedName>
        <fullName evidence="2">Uncharacterized protein</fullName>
    </submittedName>
</protein>
<organism evidence="2 3">
    <name type="scientific">Echinococcus multilocularis</name>
    <name type="common">Fox tapeworm</name>
    <dbReference type="NCBI Taxonomy" id="6211"/>
    <lineage>
        <taxon>Eukaryota</taxon>
        <taxon>Metazoa</taxon>
        <taxon>Spiralia</taxon>
        <taxon>Lophotrochozoa</taxon>
        <taxon>Platyhelminthes</taxon>
        <taxon>Cestoda</taxon>
        <taxon>Eucestoda</taxon>
        <taxon>Cyclophyllidea</taxon>
        <taxon>Taeniidae</taxon>
        <taxon>Echinococcus</taxon>
    </lineage>
</organism>
<reference evidence="2" key="1">
    <citation type="journal article" date="2013" name="Nature">
        <title>The genomes of four tapeworm species reveal adaptations to parasitism.</title>
        <authorList>
            <person name="Tsai I.J."/>
            <person name="Zarowiecki M."/>
            <person name="Holroyd N."/>
            <person name="Garciarrubio A."/>
            <person name="Sanchez-Flores A."/>
            <person name="Brooks K.L."/>
            <person name="Tracey A."/>
            <person name="Bobes R.J."/>
            <person name="Fragoso G."/>
            <person name="Sciutto E."/>
            <person name="Aslett M."/>
            <person name="Beasley H."/>
            <person name="Bennett H.M."/>
            <person name="Cai J."/>
            <person name="Camicia F."/>
            <person name="Clark R."/>
            <person name="Cucher M."/>
            <person name="De Silva N."/>
            <person name="Day T.A."/>
            <person name="Deplazes P."/>
            <person name="Estrada K."/>
            <person name="Fernandez C."/>
            <person name="Holland P.W."/>
            <person name="Hou J."/>
            <person name="Hu S."/>
            <person name="Huckvale T."/>
            <person name="Hung S.S."/>
            <person name="Kamenetzky L."/>
            <person name="Keane J.A."/>
            <person name="Kiss F."/>
            <person name="Koziol U."/>
            <person name="Lambert O."/>
            <person name="Liu K."/>
            <person name="Luo X."/>
            <person name="Luo Y."/>
            <person name="Macchiaroli N."/>
            <person name="Nichol S."/>
            <person name="Paps J."/>
            <person name="Parkinson J."/>
            <person name="Pouchkina-Stantcheva N."/>
            <person name="Riddiford N."/>
            <person name="Rosenzvit M."/>
            <person name="Salinas G."/>
            <person name="Wasmuth J.D."/>
            <person name="Zamanian M."/>
            <person name="Zheng Y."/>
            <person name="Cai X."/>
            <person name="Soberon X."/>
            <person name="Olson P.D."/>
            <person name="Laclette J.P."/>
            <person name="Brehm K."/>
            <person name="Berriman M."/>
            <person name="Garciarrubio A."/>
            <person name="Bobes R.J."/>
            <person name="Fragoso G."/>
            <person name="Sanchez-Flores A."/>
            <person name="Estrada K."/>
            <person name="Cevallos M.A."/>
            <person name="Morett E."/>
            <person name="Gonzalez V."/>
            <person name="Portillo T."/>
            <person name="Ochoa-Leyva A."/>
            <person name="Jose M.V."/>
            <person name="Sciutto E."/>
            <person name="Landa A."/>
            <person name="Jimenez L."/>
            <person name="Valdes V."/>
            <person name="Carrero J.C."/>
            <person name="Larralde C."/>
            <person name="Morales-Montor J."/>
            <person name="Limon-Lason J."/>
            <person name="Soberon X."/>
            <person name="Laclette J.P."/>
        </authorList>
    </citation>
    <scope>NUCLEOTIDE SEQUENCE [LARGE SCALE GENOMIC DNA]</scope>
</reference>
<evidence type="ECO:0000313" key="2">
    <source>
        <dbReference type="EMBL" id="CDI96728.1"/>
    </source>
</evidence>
<proteinExistence type="predicted"/>
<feature type="compositionally biased region" description="Polar residues" evidence="1">
    <location>
        <begin position="77"/>
        <end position="96"/>
    </location>
</feature>
<dbReference type="EMBL" id="LN902846">
    <property type="protein sequence ID" value="CDI96728.1"/>
    <property type="molecule type" value="Genomic_DNA"/>
</dbReference>
<dbReference type="OrthoDB" id="10027956at2759"/>
<sequence length="232" mass="26291">MTVCGPFEKIDGPNIARRLHGWCQRVLKNKTASWIWSADQMFMDEQSDAYPIRRLLSRKSKPSMEDLVDHHRSTYWASPSSTTSNHLHGSNVNGNRVNVDPKVEDILGVLSDSDDNDDGERTLKETEDTRDNLPLAYLYKCVVSPPPQSSALPVTTTVPTTSVLCTAPRCHRPVVQSDDRWDGQFCSVECLLQVCHETFHTAFRDQSKLQQHQQQPEHYLTSTFKNSTGIFS</sequence>
<feature type="region of interest" description="Disordered" evidence="1">
    <location>
        <begin position="77"/>
        <end position="98"/>
    </location>
</feature>
<evidence type="ECO:0000256" key="1">
    <source>
        <dbReference type="SAM" id="MobiDB-lite"/>
    </source>
</evidence>
<accession>A0A087VX80</accession>
<evidence type="ECO:0000313" key="3">
    <source>
        <dbReference type="Proteomes" id="UP000017246"/>
    </source>
</evidence>
<dbReference type="AlphaFoldDB" id="A0A087VX80"/>
<reference evidence="2" key="2">
    <citation type="submission" date="2015-11" db="EMBL/GenBank/DDBJ databases">
        <authorList>
            <person name="Zhang Y."/>
            <person name="Guo Z."/>
        </authorList>
    </citation>
    <scope>NUCLEOTIDE SEQUENCE</scope>
</reference>
<name>A0A087VX80_ECHMU</name>